<evidence type="ECO:0000256" key="1">
    <source>
        <dbReference type="ARBA" id="ARBA00004752"/>
    </source>
</evidence>
<protein>
    <submittedName>
        <fullName evidence="9">L,D-transpeptidase</fullName>
    </submittedName>
</protein>
<dbReference type="PROSITE" id="PS51257">
    <property type="entry name" value="PROKAR_LIPOPROTEIN"/>
    <property type="match status" value="1"/>
</dbReference>
<sequence>MKLILRLIIGAAMLAGLASCASTGGRAPYQSKAYRPTNPQNVVVKISIRNQALYVVEGDKALLVTAAAIGKPETPTPLGNHRILGKEKYRRRRSNPGAGYPMGYWCSFYSPAYGIHAGWVHPVPRSAGCVRLHQNVAPKFFELVRVGTPVIVRNSFPEDRTIGRNLKRPQDYDDPEYPPHILNTNAIFHLYKGRIFESGPAPRIPQS</sequence>
<evidence type="ECO:0000256" key="4">
    <source>
        <dbReference type="ARBA" id="ARBA00022960"/>
    </source>
</evidence>
<dbReference type="AlphaFoldDB" id="A0A6B3LEB5"/>
<evidence type="ECO:0000259" key="8">
    <source>
        <dbReference type="PROSITE" id="PS52029"/>
    </source>
</evidence>
<dbReference type="InterPro" id="IPR038063">
    <property type="entry name" value="Transpep_catalytic_dom"/>
</dbReference>
<dbReference type="GO" id="GO:0005576">
    <property type="term" value="C:extracellular region"/>
    <property type="evidence" value="ECO:0007669"/>
    <property type="project" value="TreeGrafter"/>
</dbReference>
<evidence type="ECO:0000256" key="6">
    <source>
        <dbReference type="ARBA" id="ARBA00023316"/>
    </source>
</evidence>
<evidence type="ECO:0000256" key="5">
    <source>
        <dbReference type="ARBA" id="ARBA00022984"/>
    </source>
</evidence>
<evidence type="ECO:0000256" key="7">
    <source>
        <dbReference type="PROSITE-ProRule" id="PRU01373"/>
    </source>
</evidence>
<dbReference type="SUPFAM" id="SSF141523">
    <property type="entry name" value="L,D-transpeptidase catalytic domain-like"/>
    <property type="match status" value="1"/>
</dbReference>
<comment type="pathway">
    <text evidence="1 7">Cell wall biogenesis; peptidoglycan biosynthesis.</text>
</comment>
<dbReference type="PROSITE" id="PS52029">
    <property type="entry name" value="LD_TPASE"/>
    <property type="match status" value="1"/>
</dbReference>
<dbReference type="RefSeq" id="WP_164364343.1">
    <property type="nucleotide sequence ID" value="NZ_CP066776.1"/>
</dbReference>
<dbReference type="CDD" id="cd16913">
    <property type="entry name" value="YkuD_like"/>
    <property type="match status" value="1"/>
</dbReference>
<evidence type="ECO:0000313" key="9">
    <source>
        <dbReference type="EMBL" id="QQL44659.1"/>
    </source>
</evidence>
<feature type="active site" description="Nucleophile" evidence="7">
    <location>
        <position position="129"/>
    </location>
</feature>
<keyword evidence="3" id="KW-0808">Transferase</keyword>
<organism evidence="9 10">
    <name type="scientific">Sulfuriroseicoccus oceanibius</name>
    <dbReference type="NCBI Taxonomy" id="2707525"/>
    <lineage>
        <taxon>Bacteria</taxon>
        <taxon>Pseudomonadati</taxon>
        <taxon>Verrucomicrobiota</taxon>
        <taxon>Verrucomicrobiia</taxon>
        <taxon>Verrucomicrobiales</taxon>
        <taxon>Verrucomicrobiaceae</taxon>
        <taxon>Sulfuriroseicoccus</taxon>
    </lineage>
</organism>
<dbReference type="EMBL" id="CP066776">
    <property type="protein sequence ID" value="QQL44659.1"/>
    <property type="molecule type" value="Genomic_DNA"/>
</dbReference>
<evidence type="ECO:0000256" key="2">
    <source>
        <dbReference type="ARBA" id="ARBA00005992"/>
    </source>
</evidence>
<evidence type="ECO:0000256" key="3">
    <source>
        <dbReference type="ARBA" id="ARBA00022679"/>
    </source>
</evidence>
<proteinExistence type="inferred from homology"/>
<dbReference type="PANTHER" id="PTHR30582:SF2">
    <property type="entry name" value="L,D-TRANSPEPTIDASE YCIB-RELATED"/>
    <property type="match status" value="1"/>
</dbReference>
<evidence type="ECO:0000313" key="10">
    <source>
        <dbReference type="Proteomes" id="UP000475117"/>
    </source>
</evidence>
<dbReference type="GO" id="GO:0071972">
    <property type="term" value="F:peptidoglycan L,D-transpeptidase activity"/>
    <property type="evidence" value="ECO:0007669"/>
    <property type="project" value="TreeGrafter"/>
</dbReference>
<keyword evidence="4 7" id="KW-0133">Cell shape</keyword>
<dbReference type="InterPro" id="IPR050979">
    <property type="entry name" value="LD-transpeptidase"/>
</dbReference>
<dbReference type="GO" id="GO:0071555">
    <property type="term" value="P:cell wall organization"/>
    <property type="evidence" value="ECO:0007669"/>
    <property type="project" value="UniProtKB-UniRule"/>
</dbReference>
<feature type="domain" description="L,D-TPase catalytic" evidence="8">
    <location>
        <begin position="42"/>
        <end position="153"/>
    </location>
</feature>
<dbReference type="PANTHER" id="PTHR30582">
    <property type="entry name" value="L,D-TRANSPEPTIDASE"/>
    <property type="match status" value="1"/>
</dbReference>
<dbReference type="Pfam" id="PF03734">
    <property type="entry name" value="YkuD"/>
    <property type="match status" value="1"/>
</dbReference>
<dbReference type="GO" id="GO:0016740">
    <property type="term" value="F:transferase activity"/>
    <property type="evidence" value="ECO:0007669"/>
    <property type="project" value="UniProtKB-KW"/>
</dbReference>
<gene>
    <name evidence="9" type="ORF">G3M56_012330</name>
</gene>
<dbReference type="KEGG" id="soa:G3M56_012330"/>
<dbReference type="InterPro" id="IPR005490">
    <property type="entry name" value="LD_TPept_cat_dom"/>
</dbReference>
<comment type="similarity">
    <text evidence="2">Belongs to the YkuD family.</text>
</comment>
<accession>A0A6B3LEB5</accession>
<keyword evidence="6 7" id="KW-0961">Cell wall biogenesis/degradation</keyword>
<dbReference type="Gene3D" id="2.40.440.10">
    <property type="entry name" value="L,D-transpeptidase catalytic domain-like"/>
    <property type="match status" value="1"/>
</dbReference>
<dbReference type="GO" id="GO:0018104">
    <property type="term" value="P:peptidoglycan-protein cross-linking"/>
    <property type="evidence" value="ECO:0007669"/>
    <property type="project" value="TreeGrafter"/>
</dbReference>
<reference evidence="9 10" key="1">
    <citation type="submission" date="2020-12" db="EMBL/GenBank/DDBJ databases">
        <title>Sulforoseuscoccus oceanibium gen. nov., sp. nov., a representative of the phylum Verrucomicrobia with special cytoplasmic membrane, and proposal of Sulforoseuscoccusaceae fam. nov.</title>
        <authorList>
            <person name="Xi F."/>
        </authorList>
    </citation>
    <scope>NUCLEOTIDE SEQUENCE [LARGE SCALE GENOMIC DNA]</scope>
    <source>
        <strain evidence="9 10">T37</strain>
    </source>
</reference>
<keyword evidence="5 7" id="KW-0573">Peptidoglycan synthesis</keyword>
<dbReference type="UniPathway" id="UPA00219"/>
<dbReference type="GO" id="GO:0008360">
    <property type="term" value="P:regulation of cell shape"/>
    <property type="evidence" value="ECO:0007669"/>
    <property type="project" value="UniProtKB-UniRule"/>
</dbReference>
<keyword evidence="10" id="KW-1185">Reference proteome</keyword>
<dbReference type="Proteomes" id="UP000475117">
    <property type="component" value="Chromosome"/>
</dbReference>
<feature type="active site" description="Proton donor/acceptor" evidence="7">
    <location>
        <position position="121"/>
    </location>
</feature>
<name>A0A6B3LEB5_9BACT</name>